<protein>
    <submittedName>
        <fullName evidence="2">Uncharacterized protein</fullName>
    </submittedName>
</protein>
<evidence type="ECO:0000313" key="3">
    <source>
        <dbReference type="Proteomes" id="UP000314294"/>
    </source>
</evidence>
<dbReference type="Proteomes" id="UP000314294">
    <property type="component" value="Unassembled WGS sequence"/>
</dbReference>
<dbReference type="AlphaFoldDB" id="A0A4Z2IYY8"/>
<accession>A0A4Z2IYY8</accession>
<evidence type="ECO:0000313" key="2">
    <source>
        <dbReference type="EMBL" id="TNN82403.1"/>
    </source>
</evidence>
<keyword evidence="3" id="KW-1185">Reference proteome</keyword>
<proteinExistence type="predicted"/>
<dbReference type="EMBL" id="SRLO01000039">
    <property type="protein sequence ID" value="TNN82403.1"/>
    <property type="molecule type" value="Genomic_DNA"/>
</dbReference>
<feature type="region of interest" description="Disordered" evidence="1">
    <location>
        <begin position="189"/>
        <end position="230"/>
    </location>
</feature>
<evidence type="ECO:0000256" key="1">
    <source>
        <dbReference type="SAM" id="MobiDB-lite"/>
    </source>
</evidence>
<sequence length="230" mass="25149">MKRSYWSSLSCGRTGFTEADKMVLSNCRTPLPTSILHSIRHQRHIQRSTGEIVAVVEACAEALCYWRPVQDPNVLGQNSVQHLHIRKLSGDFILGTTDDTVGDRDAQPATKLCGAQINGYDLWRKDSVGALSVRDQAGLQQSFEEPGLHGVVRVVLDRKALVGPSQFKALGSVYWNLLRGFFHPFEDQTLPQGFSTNTSSSRKPNPTPPAGKGPRPLAAAQSGPSESVSR</sequence>
<name>A0A4Z2IYY8_9TELE</name>
<reference evidence="2 3" key="1">
    <citation type="submission" date="2019-03" db="EMBL/GenBank/DDBJ databases">
        <title>First draft genome of Liparis tanakae, snailfish: a comprehensive survey of snailfish specific genes.</title>
        <authorList>
            <person name="Kim W."/>
            <person name="Song I."/>
            <person name="Jeong J.-H."/>
            <person name="Kim D."/>
            <person name="Kim S."/>
            <person name="Ryu S."/>
            <person name="Song J.Y."/>
            <person name="Lee S.K."/>
        </authorList>
    </citation>
    <scope>NUCLEOTIDE SEQUENCE [LARGE SCALE GENOMIC DNA]</scope>
    <source>
        <tissue evidence="2">Muscle</tissue>
    </source>
</reference>
<gene>
    <name evidence="2" type="ORF">EYF80_007238</name>
</gene>
<comment type="caution">
    <text evidence="2">The sequence shown here is derived from an EMBL/GenBank/DDBJ whole genome shotgun (WGS) entry which is preliminary data.</text>
</comment>
<feature type="compositionally biased region" description="Polar residues" evidence="1">
    <location>
        <begin position="189"/>
        <end position="204"/>
    </location>
</feature>
<organism evidence="2 3">
    <name type="scientific">Liparis tanakae</name>
    <name type="common">Tanaka's snailfish</name>
    <dbReference type="NCBI Taxonomy" id="230148"/>
    <lineage>
        <taxon>Eukaryota</taxon>
        <taxon>Metazoa</taxon>
        <taxon>Chordata</taxon>
        <taxon>Craniata</taxon>
        <taxon>Vertebrata</taxon>
        <taxon>Euteleostomi</taxon>
        <taxon>Actinopterygii</taxon>
        <taxon>Neopterygii</taxon>
        <taxon>Teleostei</taxon>
        <taxon>Neoteleostei</taxon>
        <taxon>Acanthomorphata</taxon>
        <taxon>Eupercaria</taxon>
        <taxon>Perciformes</taxon>
        <taxon>Cottioidei</taxon>
        <taxon>Cottales</taxon>
        <taxon>Liparidae</taxon>
        <taxon>Liparis</taxon>
    </lineage>
</organism>